<sequence length="1684" mass="185800">MASRSSSSTGEGLLSSRSSERTPLRSLDNEILHLSTPSSKFRSKSQISSDAGKMTMGDLPLSEQEPQLYSSPSTKMIQTNLPKTDTTTTQIACGLSDITFKSFTCAGGEVEILGSLLHAEESIILSTDRGTSNTESEDGIISDSVVMESCSDHIEHPYHVLEKSDTYSVNISAALPCETDSTTPASCDLDNKQATEESTAFQSDCSGKADLTWKSFLRDGGEVEVSDATRLHNETIPLPKEELGAPLEYDSINLTNCFGDFDQQCQEEHADHPYCSHDGGVDPVIKALSETTRGSEKRANGLSFKSLDCTGGEIEIPREESVVLPADHTVSSSETHGYAIDSTEIAGDCDLQNDNTVGHFDHPYCNVQTHSSAPCDSLLTTQEALADSTEDVMVRHYSGSPVVSDSQAGSQGGVTADCCIPAEDEKLDEAQFPKKKTSLLHEDQIVICPLSENYLFTSITHDYCQDAFEDANSQQNNGEAVVATDPSAVSRSLVANGSLKALDTETVKCKGQEMLNCTVNPADSALSLVVQTTQISDCSQLAGSAESPSAVEVQQQDQEEHVSEVNSTRGPTESSGEKDSAIGSSGNAPALCNSAEKSHAENLTDVLKALSECPSVTSALGLGMFSPVRRASLSFLKTFGDPAQGKFAADDSAIEGEKTLFAPLNADRAGLWAEQLESPMPHPLLNSTALGQNPGLSPLWEPVKDLGQKVSAEPQTEAEKPLLNFPLISDGPFQQQLRQMAEFLMMASGKMGPAAVSAPAPPPAPPAKAAPVKSHSVCVGSSPVKLVDHSLNTSGLFERKREFSVADSCTMTDPLLWNLPPGSLESLPRQELEQRLMSSMTMVEALVQQLTAARAQGRPLAGPAPSDLREKLVQTDHTELSQTTMYRDLYVEALSRIGELELDGSSLQNVIQSLQDMKITMTSVRSDTDAALSNMNEIGDIVREDHQSLISHYGHMKSLLEKSKDIQSRMMQKVKETLHQRNDMRTQMEEAFTAKEAAFSAMEQLRTHCATEISLLEKSVGSQQELLATLKQSYPELVVLNKAYNATLDSASDLLSETMDEQSALMKELFMVRSLLHKTAPMLLKLNEKAAAALRERDEHMSARDQAVEEREQIEAELNETHSNFQAAREQIGDLNLQVTILTSEMCVLREKLTKKEEETGQLERKVTELSATVSSTLASYTFLEQALAAETTKLQESWKDKQEAKDRANDLEASLGQSEQRVCELSRALAQSEEQLSQLQSLSQSQSRQIQQLQDVCTQLSGVREMNEFLQMENELAREQMAESERMLRENLQSLRERNIQCEDLKKEVCQLKLENGNLQEELKATRSRARTANLELEEKMAQAVTEITLLHHTLRGLTNKLHEELDEKKPQMCEESQSVHSVERCASTAEREEEVKTDTPAETVPSDTLEPQREALFSEMSAFTRIAAITPKKNMSTVEIQPEEEEQSHLAELLTGLGSTVTELVSTLKLVQQRRDAQLEELHGQICGLQVEQRAAKNGHEAEVFELKHQLSRLSQLVEKANQALQQKTQDEKMLAKLIVEVQDTQEILNKQKTDNNELRREITELRRALQQSKVESEFLRDELRKAGGQSTKPEHFMEENIKSLKEVERLKASLQEAEQAKVKILERAKRHQIIYQSNQQKSENELQILNNMINRVRETLLSLPAVVKNCEQLRQLVEYIG</sequence>
<dbReference type="Ensembl" id="ENSMZET00005026992.1">
    <property type="protein sequence ID" value="ENSMZEP00005026150.1"/>
    <property type="gene ID" value="ENSMZEG00005019501.1"/>
</dbReference>
<reference evidence="3" key="3">
    <citation type="submission" date="2025-09" db="UniProtKB">
        <authorList>
            <consortium name="Ensembl"/>
        </authorList>
    </citation>
    <scope>IDENTIFICATION</scope>
</reference>
<dbReference type="PANTHER" id="PTHR15347:SF1">
    <property type="entry name" value="SPERM-ASSOCIATED ANTIGEN 5"/>
    <property type="match status" value="1"/>
</dbReference>
<feature type="compositionally biased region" description="Low complexity" evidence="2">
    <location>
        <begin position="38"/>
        <end position="49"/>
    </location>
</feature>
<feature type="coiled-coil region" evidence="1">
    <location>
        <begin position="1202"/>
        <end position="1348"/>
    </location>
</feature>
<dbReference type="InterPro" id="IPR028728">
    <property type="entry name" value="Astrin"/>
</dbReference>
<name>A0A3P9CUT9_9CICH</name>
<dbReference type="OrthoDB" id="5972338at2759"/>
<dbReference type="STRING" id="106582.ENSMZEP00005026150"/>
<reference evidence="3" key="2">
    <citation type="submission" date="2025-08" db="UniProtKB">
        <authorList>
            <consortium name="Ensembl"/>
        </authorList>
    </citation>
    <scope>IDENTIFICATION</scope>
</reference>
<feature type="compositionally biased region" description="Low complexity" evidence="2">
    <location>
        <begin position="1"/>
        <end position="17"/>
    </location>
</feature>
<evidence type="ECO:0000256" key="1">
    <source>
        <dbReference type="SAM" id="Coils"/>
    </source>
</evidence>
<accession>A0A3P9CUT9</accession>
<dbReference type="GO" id="GO:0051301">
    <property type="term" value="P:cell division"/>
    <property type="evidence" value="ECO:0007669"/>
    <property type="project" value="InterPro"/>
</dbReference>
<feature type="region of interest" description="Disordered" evidence="2">
    <location>
        <begin position="1"/>
        <end position="70"/>
    </location>
</feature>
<protein>
    <submittedName>
        <fullName evidence="3">Sperm associated antigen 5</fullName>
    </submittedName>
</protein>
<dbReference type="CTD" id="10615"/>
<evidence type="ECO:0000256" key="2">
    <source>
        <dbReference type="SAM" id="MobiDB-lite"/>
    </source>
</evidence>
<dbReference type="GeneID" id="101482406"/>
<dbReference type="Proteomes" id="UP000265160">
    <property type="component" value="LG6"/>
</dbReference>
<feature type="coiled-coil region" evidence="1">
    <location>
        <begin position="1506"/>
        <end position="1662"/>
    </location>
</feature>
<organism evidence="3 4">
    <name type="scientific">Maylandia zebra</name>
    <name type="common">zebra mbuna</name>
    <dbReference type="NCBI Taxonomy" id="106582"/>
    <lineage>
        <taxon>Eukaryota</taxon>
        <taxon>Metazoa</taxon>
        <taxon>Chordata</taxon>
        <taxon>Craniata</taxon>
        <taxon>Vertebrata</taxon>
        <taxon>Euteleostomi</taxon>
        <taxon>Actinopterygii</taxon>
        <taxon>Neopterygii</taxon>
        <taxon>Teleostei</taxon>
        <taxon>Neoteleostei</taxon>
        <taxon>Acanthomorphata</taxon>
        <taxon>Ovalentaria</taxon>
        <taxon>Cichlomorphae</taxon>
        <taxon>Cichliformes</taxon>
        <taxon>Cichlidae</taxon>
        <taxon>African cichlids</taxon>
        <taxon>Pseudocrenilabrinae</taxon>
        <taxon>Haplochromini</taxon>
        <taxon>Maylandia</taxon>
        <taxon>Maylandia zebra complex</taxon>
    </lineage>
</organism>
<dbReference type="PANTHER" id="PTHR15347">
    <property type="entry name" value="SPERM-ASSOCIATED ANTIGEN 5"/>
    <property type="match status" value="1"/>
</dbReference>
<feature type="region of interest" description="Disordered" evidence="2">
    <location>
        <begin position="546"/>
        <end position="592"/>
    </location>
</feature>
<feature type="compositionally biased region" description="Basic and acidic residues" evidence="2">
    <location>
        <begin position="18"/>
        <end position="31"/>
    </location>
</feature>
<keyword evidence="1" id="KW-0175">Coiled coil</keyword>
<proteinExistence type="predicted"/>
<reference evidence="3 4" key="1">
    <citation type="journal article" date="2014" name="Nature">
        <title>The genomic substrate for adaptive radiation in African cichlid fish.</title>
        <authorList>
            <person name="Brawand D."/>
            <person name="Wagner C.E."/>
            <person name="Li Y.I."/>
            <person name="Malinsky M."/>
            <person name="Keller I."/>
            <person name="Fan S."/>
            <person name="Simakov O."/>
            <person name="Ng A.Y."/>
            <person name="Lim Z.W."/>
            <person name="Bezault E."/>
            <person name="Turner-Maier J."/>
            <person name="Johnson J."/>
            <person name="Alcazar R."/>
            <person name="Noh H.J."/>
            <person name="Russell P."/>
            <person name="Aken B."/>
            <person name="Alfoldi J."/>
            <person name="Amemiya C."/>
            <person name="Azzouzi N."/>
            <person name="Baroiller J.F."/>
            <person name="Barloy-Hubler F."/>
            <person name="Berlin A."/>
            <person name="Bloomquist R."/>
            <person name="Carleton K.L."/>
            <person name="Conte M.A."/>
            <person name="D'Cotta H."/>
            <person name="Eshel O."/>
            <person name="Gaffney L."/>
            <person name="Galibert F."/>
            <person name="Gante H.F."/>
            <person name="Gnerre S."/>
            <person name="Greuter L."/>
            <person name="Guyon R."/>
            <person name="Haddad N.S."/>
            <person name="Haerty W."/>
            <person name="Harris R.M."/>
            <person name="Hofmann H.A."/>
            <person name="Hourlier T."/>
            <person name="Hulata G."/>
            <person name="Jaffe D.B."/>
            <person name="Lara M."/>
            <person name="Lee A.P."/>
            <person name="MacCallum I."/>
            <person name="Mwaiko S."/>
            <person name="Nikaido M."/>
            <person name="Nishihara H."/>
            <person name="Ozouf-Costaz C."/>
            <person name="Penman D.J."/>
            <person name="Przybylski D."/>
            <person name="Rakotomanga M."/>
            <person name="Renn S.C.P."/>
            <person name="Ribeiro F.J."/>
            <person name="Ron M."/>
            <person name="Salzburger W."/>
            <person name="Sanchez-Pulido L."/>
            <person name="Santos M.E."/>
            <person name="Searle S."/>
            <person name="Sharpe T."/>
            <person name="Swofford R."/>
            <person name="Tan F.J."/>
            <person name="Williams L."/>
            <person name="Young S."/>
            <person name="Yin S."/>
            <person name="Okada N."/>
            <person name="Kocher T.D."/>
            <person name="Miska E.A."/>
            <person name="Lander E.S."/>
            <person name="Venkatesh B."/>
            <person name="Fernald R.D."/>
            <person name="Meyer A."/>
            <person name="Ponting C.P."/>
            <person name="Streelman J.T."/>
            <person name="Lindblad-Toh K."/>
            <person name="Seehausen O."/>
            <person name="Di Palma F."/>
        </authorList>
    </citation>
    <scope>NUCLEOTIDE SEQUENCE</scope>
</reference>
<dbReference type="KEGG" id="mze:101482406"/>
<dbReference type="GeneTree" id="ENSGT00940000167108"/>
<evidence type="ECO:0000313" key="3">
    <source>
        <dbReference type="Ensembl" id="ENSMZEP00005026150.1"/>
    </source>
</evidence>
<dbReference type="GO" id="GO:0051988">
    <property type="term" value="P:regulation of attachment of spindle microtubules to kinetochore"/>
    <property type="evidence" value="ECO:0007669"/>
    <property type="project" value="InterPro"/>
</dbReference>
<dbReference type="RefSeq" id="XP_004549438.1">
    <property type="nucleotide sequence ID" value="XM_004549381.3"/>
</dbReference>
<keyword evidence="4" id="KW-1185">Reference proteome</keyword>
<feature type="coiled-coil region" evidence="1">
    <location>
        <begin position="1097"/>
        <end position="1173"/>
    </location>
</feature>
<evidence type="ECO:0000313" key="4">
    <source>
        <dbReference type="Proteomes" id="UP000265160"/>
    </source>
</evidence>